<evidence type="ECO:0000313" key="1">
    <source>
        <dbReference type="EMBL" id="GMS96884.1"/>
    </source>
</evidence>
<reference evidence="1" key="1">
    <citation type="submission" date="2023-10" db="EMBL/GenBank/DDBJ databases">
        <title>Genome assembly of Pristionchus species.</title>
        <authorList>
            <person name="Yoshida K."/>
            <person name="Sommer R.J."/>
        </authorList>
    </citation>
    <scope>NUCLEOTIDE SEQUENCE</scope>
    <source>
        <strain evidence="1">RS0144</strain>
    </source>
</reference>
<feature type="non-terminal residue" evidence="1">
    <location>
        <position position="1"/>
    </location>
</feature>
<proteinExistence type="predicted"/>
<name>A0AAV5TR21_9BILA</name>
<dbReference type="AlphaFoldDB" id="A0AAV5TR21"/>
<evidence type="ECO:0000313" key="2">
    <source>
        <dbReference type="Proteomes" id="UP001432027"/>
    </source>
</evidence>
<accession>A0AAV5TR21</accession>
<organism evidence="1 2">
    <name type="scientific">Pristionchus entomophagus</name>
    <dbReference type="NCBI Taxonomy" id="358040"/>
    <lineage>
        <taxon>Eukaryota</taxon>
        <taxon>Metazoa</taxon>
        <taxon>Ecdysozoa</taxon>
        <taxon>Nematoda</taxon>
        <taxon>Chromadorea</taxon>
        <taxon>Rhabditida</taxon>
        <taxon>Rhabditina</taxon>
        <taxon>Diplogasteromorpha</taxon>
        <taxon>Diplogasteroidea</taxon>
        <taxon>Neodiplogasteridae</taxon>
        <taxon>Pristionchus</taxon>
    </lineage>
</organism>
<dbReference type="EMBL" id="BTSX01000004">
    <property type="protein sequence ID" value="GMS96884.1"/>
    <property type="molecule type" value="Genomic_DNA"/>
</dbReference>
<dbReference type="Proteomes" id="UP001432027">
    <property type="component" value="Unassembled WGS sequence"/>
</dbReference>
<keyword evidence="2" id="KW-1185">Reference proteome</keyword>
<gene>
    <name evidence="1" type="ORF">PENTCL1PPCAC_19059</name>
</gene>
<comment type="caution">
    <text evidence="1">The sequence shown here is derived from an EMBL/GenBank/DDBJ whole genome shotgun (WGS) entry which is preliminary data.</text>
</comment>
<sequence length="102" mass="11016">FYEDWNDALIQIASFQNTEDVPWISISVGDNDVCGLKASSSSIHIILSGDSTLNVVHSKPEDSLAYGDVGTIRNSISEYASPIVCRLIVSKFVAGLPFPQNA</sequence>
<protein>
    <submittedName>
        <fullName evidence="1">Uncharacterized protein</fullName>
    </submittedName>
</protein>